<protein>
    <submittedName>
        <fullName evidence="1">Uncharacterized protein</fullName>
    </submittedName>
</protein>
<accession>A0A0B0MHV9</accession>
<sequence>MFIGGVFFLV</sequence>
<gene>
    <name evidence="1" type="ORF">F383_37697</name>
</gene>
<name>A0A0B0MHV9_GOSAR</name>
<organism evidence="1 2">
    <name type="scientific">Gossypium arboreum</name>
    <name type="common">Tree cotton</name>
    <name type="synonym">Gossypium nanking</name>
    <dbReference type="NCBI Taxonomy" id="29729"/>
    <lineage>
        <taxon>Eukaryota</taxon>
        <taxon>Viridiplantae</taxon>
        <taxon>Streptophyta</taxon>
        <taxon>Embryophyta</taxon>
        <taxon>Tracheophyta</taxon>
        <taxon>Spermatophyta</taxon>
        <taxon>Magnoliopsida</taxon>
        <taxon>eudicotyledons</taxon>
        <taxon>Gunneridae</taxon>
        <taxon>Pentapetalae</taxon>
        <taxon>rosids</taxon>
        <taxon>malvids</taxon>
        <taxon>Malvales</taxon>
        <taxon>Malvaceae</taxon>
        <taxon>Malvoideae</taxon>
        <taxon>Gossypium</taxon>
    </lineage>
</organism>
<keyword evidence="2" id="KW-1185">Reference proteome</keyword>
<evidence type="ECO:0000313" key="2">
    <source>
        <dbReference type="Proteomes" id="UP000032142"/>
    </source>
</evidence>
<dbReference type="EMBL" id="JRRC01041437">
    <property type="protein sequence ID" value="KHF98500.1"/>
    <property type="molecule type" value="Genomic_DNA"/>
</dbReference>
<reference evidence="2" key="1">
    <citation type="submission" date="2014-09" db="EMBL/GenBank/DDBJ databases">
        <authorList>
            <person name="Mudge J."/>
            <person name="Ramaraj T."/>
            <person name="Lindquist I.E."/>
            <person name="Bharti A.K."/>
            <person name="Sundararajan A."/>
            <person name="Cameron C.T."/>
            <person name="Woodward J.E."/>
            <person name="May G.D."/>
            <person name="Brubaker C."/>
            <person name="Broadhvest J."/>
            <person name="Wilkins T.A."/>
        </authorList>
    </citation>
    <scope>NUCLEOTIDE SEQUENCE</scope>
    <source>
        <strain evidence="2">cv. AKA8401</strain>
    </source>
</reference>
<evidence type="ECO:0000313" key="1">
    <source>
        <dbReference type="EMBL" id="KHF98500.1"/>
    </source>
</evidence>
<dbReference type="Proteomes" id="UP000032142">
    <property type="component" value="Unassembled WGS sequence"/>
</dbReference>
<proteinExistence type="predicted"/>
<comment type="caution">
    <text evidence="1">The sequence shown here is derived from an EMBL/GenBank/DDBJ whole genome shotgun (WGS) entry which is preliminary data.</text>
</comment>